<comment type="caution">
    <text evidence="4">The sequence shown here is derived from an EMBL/GenBank/DDBJ whole genome shotgun (WGS) entry which is preliminary data.</text>
</comment>
<keyword evidence="3" id="KW-0472">Membrane</keyword>
<dbReference type="AlphaFoldDB" id="A0AB37NZ39"/>
<evidence type="ECO:0000256" key="1">
    <source>
        <dbReference type="ARBA" id="ARBA00023295"/>
    </source>
</evidence>
<keyword evidence="1" id="KW-0378">Hydrolase</keyword>
<gene>
    <name evidence="4" type="ORF">D7V89_04250</name>
</gene>
<name>A0AB37NZ39_9BIFI</name>
<dbReference type="RefSeq" id="WP_120359320.1">
    <property type="nucleotide sequence ID" value="NZ_JBCLSL010000004.1"/>
</dbReference>
<proteinExistence type="predicted"/>
<keyword evidence="2" id="KW-0119">Carbohydrate metabolism</keyword>
<dbReference type="Proteomes" id="UP000273889">
    <property type="component" value="Unassembled WGS sequence"/>
</dbReference>
<dbReference type="CDD" id="cd00063">
    <property type="entry name" value="FN3"/>
    <property type="match status" value="1"/>
</dbReference>
<dbReference type="GO" id="GO:0016798">
    <property type="term" value="F:hydrolase activity, acting on glycosyl bonds"/>
    <property type="evidence" value="ECO:0007669"/>
    <property type="project" value="UniProtKB-KW"/>
</dbReference>
<keyword evidence="3" id="KW-0812">Transmembrane</keyword>
<keyword evidence="2" id="KW-0624">Polysaccharide degradation</keyword>
<keyword evidence="3" id="KW-1133">Transmembrane helix</keyword>
<feature type="transmembrane region" description="Helical" evidence="3">
    <location>
        <begin position="6"/>
        <end position="29"/>
    </location>
</feature>
<evidence type="ECO:0000313" key="5">
    <source>
        <dbReference type="Proteomes" id="UP000273889"/>
    </source>
</evidence>
<accession>A0AB37NZ39</accession>
<sequence length="251" mass="27752">MMKTYVHVIVAMLAAAIVVLLGLASVLVVRIMSKSMTKAQAYGTMLTADRFDLQQPLVDVDDRHRVERVCPLLACAMERRRGGVARQAESDLLHRGQRPWDGMAEPRNLHVSSTGGGAVSIAWDPVEGAKRYGVYTIRADEAYDSWQQSKAFETEQTSVQLNGLDALRSAEEVGVTAVDGEGNESYIHATALRFLAGEPQDEPYTMSTWREIEDRKAEEAARAKNLAQPALVCPTLTSWRPRIHTRGPVEC</sequence>
<evidence type="ECO:0008006" key="6">
    <source>
        <dbReference type="Google" id="ProtNLM"/>
    </source>
</evidence>
<dbReference type="InterPro" id="IPR003961">
    <property type="entry name" value="FN3_dom"/>
</dbReference>
<evidence type="ECO:0000313" key="4">
    <source>
        <dbReference type="EMBL" id="RKI88259.1"/>
    </source>
</evidence>
<dbReference type="InterPro" id="IPR013783">
    <property type="entry name" value="Ig-like_fold"/>
</dbReference>
<organism evidence="4 5">
    <name type="scientific">Bifidobacterium pseudolongum</name>
    <dbReference type="NCBI Taxonomy" id="1694"/>
    <lineage>
        <taxon>Bacteria</taxon>
        <taxon>Bacillati</taxon>
        <taxon>Actinomycetota</taxon>
        <taxon>Actinomycetes</taxon>
        <taxon>Bifidobacteriales</taxon>
        <taxon>Bifidobacteriaceae</taxon>
        <taxon>Bifidobacterium</taxon>
    </lineage>
</organism>
<evidence type="ECO:0000256" key="2">
    <source>
        <dbReference type="ARBA" id="ARBA00023326"/>
    </source>
</evidence>
<dbReference type="SUPFAM" id="SSF49265">
    <property type="entry name" value="Fibronectin type III"/>
    <property type="match status" value="1"/>
</dbReference>
<dbReference type="Gene3D" id="2.60.40.10">
    <property type="entry name" value="Immunoglobulins"/>
    <property type="match status" value="1"/>
</dbReference>
<protein>
    <recommendedName>
        <fullName evidence="6">Fibronectin type-III domain-containing protein</fullName>
    </recommendedName>
</protein>
<dbReference type="EMBL" id="RAYV01000003">
    <property type="protein sequence ID" value="RKI88259.1"/>
    <property type="molecule type" value="Genomic_DNA"/>
</dbReference>
<dbReference type="GO" id="GO:0000272">
    <property type="term" value="P:polysaccharide catabolic process"/>
    <property type="evidence" value="ECO:0007669"/>
    <property type="project" value="UniProtKB-KW"/>
</dbReference>
<dbReference type="InterPro" id="IPR036116">
    <property type="entry name" value="FN3_sf"/>
</dbReference>
<reference evidence="4 5" key="1">
    <citation type="submission" date="2018-09" db="EMBL/GenBank/DDBJ databases">
        <title>Murine metabolic-syndrome-specific gut microbial biobank.</title>
        <authorList>
            <person name="Liu C."/>
        </authorList>
    </citation>
    <scope>NUCLEOTIDE SEQUENCE [LARGE SCALE GENOMIC DNA]</scope>
    <source>
        <strain evidence="4 5">WYJ21-P61</strain>
    </source>
</reference>
<keyword evidence="1" id="KW-0326">Glycosidase</keyword>
<evidence type="ECO:0000256" key="3">
    <source>
        <dbReference type="SAM" id="Phobius"/>
    </source>
</evidence>